<dbReference type="InterPro" id="IPR007024">
    <property type="entry name" value="BLUF_domain"/>
</dbReference>
<evidence type="ECO:0000259" key="1">
    <source>
        <dbReference type="PROSITE" id="PS50925"/>
    </source>
</evidence>
<comment type="caution">
    <text evidence="2">The sequence shown here is derived from an EMBL/GenBank/DDBJ whole genome shotgun (WGS) entry which is preliminary data.</text>
</comment>
<dbReference type="SUPFAM" id="SSF54975">
    <property type="entry name" value="Acylphosphatase/BLUF domain-like"/>
    <property type="match status" value="1"/>
</dbReference>
<dbReference type="GO" id="GO:0071949">
    <property type="term" value="F:FAD binding"/>
    <property type="evidence" value="ECO:0007669"/>
    <property type="project" value="InterPro"/>
</dbReference>
<proteinExistence type="predicted"/>
<dbReference type="Gene3D" id="3.30.70.100">
    <property type="match status" value="1"/>
</dbReference>
<dbReference type="SMART" id="SM01034">
    <property type="entry name" value="BLUF"/>
    <property type="match status" value="1"/>
</dbReference>
<reference evidence="2 3" key="1">
    <citation type="submission" date="2018-09" db="EMBL/GenBank/DDBJ databases">
        <title>Draft genome sequence of Rhodopseudomonas palustris 2.1.18.</title>
        <authorList>
            <person name="Robertson S.L."/>
            <person name="Meyer T.E."/>
            <person name="Kyndt J.A."/>
        </authorList>
    </citation>
    <scope>NUCLEOTIDE SEQUENCE [LARGE SCALE GENOMIC DNA]</scope>
    <source>
        <strain evidence="2 3">2.1.18</strain>
    </source>
</reference>
<dbReference type="EMBL" id="QYYD01000007">
    <property type="protein sequence ID" value="RJF75775.1"/>
    <property type="molecule type" value="Genomic_DNA"/>
</dbReference>
<dbReference type="Pfam" id="PF04940">
    <property type="entry name" value="BLUF"/>
    <property type="match status" value="1"/>
</dbReference>
<name>A0A418VI30_RHOPL</name>
<sequence length="147" mass="16543">MPIRPYRCVYWSKNRIDGEADALGAGLASILDSARRNNKLLGVTGALVSDRGLFAQLLEGEIRAVERVFENIQRDERHGDIQVLSFGLATERAFRPWPMAFLGRTPEEHVRFADRDDETGASIRRLEAERLRDIVRVLGGEGPLQRG</sequence>
<evidence type="ECO:0000313" key="3">
    <source>
        <dbReference type="Proteomes" id="UP000285523"/>
    </source>
</evidence>
<dbReference type="InterPro" id="IPR036046">
    <property type="entry name" value="Acylphosphatase-like_dom_sf"/>
</dbReference>
<dbReference type="AlphaFoldDB" id="A0A418VI30"/>
<gene>
    <name evidence="2" type="ORF">D4Q52_08425</name>
</gene>
<dbReference type="RefSeq" id="WP_119856105.1">
    <property type="nucleotide sequence ID" value="NZ_QYYD01000007.1"/>
</dbReference>
<dbReference type="Proteomes" id="UP000285523">
    <property type="component" value="Unassembled WGS sequence"/>
</dbReference>
<protein>
    <submittedName>
        <fullName evidence="2">BLUF domain-containing protein</fullName>
    </submittedName>
</protein>
<dbReference type="PROSITE" id="PS50925">
    <property type="entry name" value="BLUF"/>
    <property type="match status" value="1"/>
</dbReference>
<feature type="domain" description="BLUF" evidence="1">
    <location>
        <begin position="5"/>
        <end position="100"/>
    </location>
</feature>
<dbReference type="GO" id="GO:0009882">
    <property type="term" value="F:blue light photoreceptor activity"/>
    <property type="evidence" value="ECO:0007669"/>
    <property type="project" value="InterPro"/>
</dbReference>
<organism evidence="2 3">
    <name type="scientific">Rhodopseudomonas palustris</name>
    <dbReference type="NCBI Taxonomy" id="1076"/>
    <lineage>
        <taxon>Bacteria</taxon>
        <taxon>Pseudomonadati</taxon>
        <taxon>Pseudomonadota</taxon>
        <taxon>Alphaproteobacteria</taxon>
        <taxon>Hyphomicrobiales</taxon>
        <taxon>Nitrobacteraceae</taxon>
        <taxon>Rhodopseudomonas</taxon>
    </lineage>
</organism>
<dbReference type="OrthoDB" id="196105at2"/>
<accession>A0A418VI30</accession>
<evidence type="ECO:0000313" key="2">
    <source>
        <dbReference type="EMBL" id="RJF75775.1"/>
    </source>
</evidence>